<dbReference type="PROSITE" id="PS01005">
    <property type="entry name" value="FORMATE_NITRITE_TP_1"/>
    <property type="match status" value="1"/>
</dbReference>
<dbReference type="InterPro" id="IPR000292">
    <property type="entry name" value="For/NO2_transpt"/>
</dbReference>
<feature type="transmembrane region" description="Helical" evidence="8">
    <location>
        <begin position="191"/>
        <end position="209"/>
    </location>
</feature>
<dbReference type="PANTHER" id="PTHR30520:SF6">
    <property type="entry name" value="FORMATE_NITRATE FAMILY TRANSPORTER (EUROFUNG)"/>
    <property type="match status" value="1"/>
</dbReference>
<sequence>MDAQPVQNELCLTPKQMMEQAEQYALGKSQKPTTTTLLLAVMAGAFIGLAFLFYITVTTGSSGEAWGLSRFVGGIAFGLGLVLVVLCGAELFTSSVLSAISLANKQINLGQMLSLWGKAYVGNFVGAITLAFLVFGAGLYNLHDGAWGLNALSIADHKLHHSFTEAFILGVLCNLLVCLAIWLTFSSKTALGKSLLVLLPVSLFVSSGFEHSIANMFMVPLGIAIVEFAPASFWQSIGMQASQFTDLNVSHFIVANLIPVTLGNIVGGAVLVGLTNWVVYRRPSLTTTPTTKITPLSLSPSEATMSMSVTVKEILNPTPITVVAGSRVAVAIDKLNENNQTSAPVINQSGNLVGFFSIHDVMVEMWCTDYRATTDLKVEQVMSNELITVDANQDISAVIEYLCIDKEQLYPTSTMGYATRLATGTLSERARALKVSRPKIIPVIENGEFIGTVSHKEIQSVLRPLFGATESQATLSEVEDAQMA</sequence>
<keyword evidence="4 8" id="KW-0472">Membrane</keyword>
<dbReference type="PROSITE" id="PS01006">
    <property type="entry name" value="FORMATE_NITRITE_TP_2"/>
    <property type="match status" value="1"/>
</dbReference>
<dbReference type="InterPro" id="IPR046342">
    <property type="entry name" value="CBS_dom_sf"/>
</dbReference>
<feature type="transmembrane region" description="Helical" evidence="8">
    <location>
        <begin position="120"/>
        <end position="142"/>
    </location>
</feature>
<feature type="transmembrane region" description="Helical" evidence="8">
    <location>
        <begin position="163"/>
        <end position="185"/>
    </location>
</feature>
<comment type="similarity">
    <text evidence="5">Belongs to the FNT transporter (TC 1.A.16) family.</text>
</comment>
<dbReference type="InterPro" id="IPR000644">
    <property type="entry name" value="CBS_dom"/>
</dbReference>
<keyword evidence="11" id="KW-1185">Reference proteome</keyword>
<organism evidence="10 11">
    <name type="scientific">Vibrio ulleungensis</name>
    <dbReference type="NCBI Taxonomy" id="2807619"/>
    <lineage>
        <taxon>Bacteria</taxon>
        <taxon>Pseudomonadati</taxon>
        <taxon>Pseudomonadota</taxon>
        <taxon>Gammaproteobacteria</taxon>
        <taxon>Vibrionales</taxon>
        <taxon>Vibrionaceae</taxon>
        <taxon>Vibrio</taxon>
    </lineage>
</organism>
<evidence type="ECO:0000256" key="4">
    <source>
        <dbReference type="ARBA" id="ARBA00023136"/>
    </source>
</evidence>
<comment type="subcellular location">
    <subcellularLocation>
        <location evidence="1">Membrane</location>
        <topology evidence="1">Multi-pass membrane protein</topology>
    </subcellularLocation>
</comment>
<dbReference type="PANTHER" id="PTHR30520">
    <property type="entry name" value="FORMATE TRANSPORTER-RELATED"/>
    <property type="match status" value="1"/>
</dbReference>
<evidence type="ECO:0000256" key="3">
    <source>
        <dbReference type="ARBA" id="ARBA00022989"/>
    </source>
</evidence>
<evidence type="ECO:0000313" key="10">
    <source>
        <dbReference type="EMBL" id="MBM7037861.1"/>
    </source>
</evidence>
<evidence type="ECO:0000256" key="1">
    <source>
        <dbReference type="ARBA" id="ARBA00004141"/>
    </source>
</evidence>
<dbReference type="SUPFAM" id="SSF54631">
    <property type="entry name" value="CBS-domain pair"/>
    <property type="match status" value="1"/>
</dbReference>
<dbReference type="PROSITE" id="PS51371">
    <property type="entry name" value="CBS"/>
    <property type="match status" value="1"/>
</dbReference>
<dbReference type="Pfam" id="PF01226">
    <property type="entry name" value="Form_Nir_trans"/>
    <property type="match status" value="1"/>
</dbReference>
<feature type="transmembrane region" description="Helical" evidence="8">
    <location>
        <begin position="257"/>
        <end position="279"/>
    </location>
</feature>
<evidence type="ECO:0000256" key="8">
    <source>
        <dbReference type="SAM" id="Phobius"/>
    </source>
</evidence>
<dbReference type="Gene3D" id="3.10.580.10">
    <property type="entry name" value="CBS-domain"/>
    <property type="match status" value="1"/>
</dbReference>
<reference evidence="10 11" key="1">
    <citation type="submission" date="2021-02" db="EMBL/GenBank/DDBJ databases">
        <authorList>
            <person name="Park J.-S."/>
        </authorList>
    </citation>
    <scope>NUCLEOTIDE SEQUENCE [LARGE SCALE GENOMIC DNA]</scope>
    <source>
        <strain evidence="10 11">188UL20-2</strain>
    </source>
</reference>
<evidence type="ECO:0000259" key="9">
    <source>
        <dbReference type="PROSITE" id="PS51371"/>
    </source>
</evidence>
<feature type="transmembrane region" description="Helical" evidence="8">
    <location>
        <begin position="216"/>
        <end position="237"/>
    </location>
</feature>
<evidence type="ECO:0000256" key="5">
    <source>
        <dbReference type="ARBA" id="ARBA00049660"/>
    </source>
</evidence>
<dbReference type="InterPro" id="IPR023999">
    <property type="entry name" value="Formate_transptr_FocA"/>
</dbReference>
<dbReference type="InterPro" id="IPR024002">
    <property type="entry name" value="For/NO2_transpt_CS"/>
</dbReference>
<keyword evidence="7" id="KW-0129">CBS domain</keyword>
<evidence type="ECO:0000256" key="6">
    <source>
        <dbReference type="NCBIfam" id="TIGR04060"/>
    </source>
</evidence>
<feature type="domain" description="CBS" evidence="9">
    <location>
        <begin position="315"/>
        <end position="373"/>
    </location>
</feature>
<dbReference type="Proteomes" id="UP000809621">
    <property type="component" value="Unassembled WGS sequence"/>
</dbReference>
<dbReference type="RefSeq" id="WP_205159365.1">
    <property type="nucleotide sequence ID" value="NZ_JAFEUM010000007.1"/>
</dbReference>
<dbReference type="EMBL" id="JAFEUM010000007">
    <property type="protein sequence ID" value="MBM7037861.1"/>
    <property type="molecule type" value="Genomic_DNA"/>
</dbReference>
<dbReference type="Gene3D" id="1.20.1080.10">
    <property type="entry name" value="Glycerol uptake facilitator protein"/>
    <property type="match status" value="1"/>
</dbReference>
<protein>
    <recommendedName>
        <fullName evidence="6">Formate transporter FocA</fullName>
    </recommendedName>
</protein>
<dbReference type="NCBIfam" id="TIGR00790">
    <property type="entry name" value="fnt"/>
    <property type="match status" value="1"/>
</dbReference>
<evidence type="ECO:0000256" key="7">
    <source>
        <dbReference type="PROSITE-ProRule" id="PRU00703"/>
    </source>
</evidence>
<proteinExistence type="inferred from homology"/>
<gene>
    <name evidence="10" type="primary">focA</name>
    <name evidence="10" type="ORF">JQC93_15735</name>
</gene>
<accession>A0ABS2HPR7</accession>
<comment type="caution">
    <text evidence="10">The sequence shown here is derived from an EMBL/GenBank/DDBJ whole genome shotgun (WGS) entry which is preliminary data.</text>
</comment>
<dbReference type="Pfam" id="PF00571">
    <property type="entry name" value="CBS"/>
    <property type="match status" value="1"/>
</dbReference>
<evidence type="ECO:0000313" key="11">
    <source>
        <dbReference type="Proteomes" id="UP000809621"/>
    </source>
</evidence>
<evidence type="ECO:0000256" key="2">
    <source>
        <dbReference type="ARBA" id="ARBA00022692"/>
    </source>
</evidence>
<keyword evidence="2 8" id="KW-0812">Transmembrane</keyword>
<feature type="transmembrane region" description="Helical" evidence="8">
    <location>
        <begin position="37"/>
        <end position="59"/>
    </location>
</feature>
<dbReference type="InterPro" id="IPR023271">
    <property type="entry name" value="Aquaporin-like"/>
</dbReference>
<keyword evidence="3 8" id="KW-1133">Transmembrane helix</keyword>
<dbReference type="NCBIfam" id="TIGR04060">
    <property type="entry name" value="formate_focA"/>
    <property type="match status" value="1"/>
</dbReference>
<feature type="transmembrane region" description="Helical" evidence="8">
    <location>
        <begin position="71"/>
        <end position="100"/>
    </location>
</feature>
<name>A0ABS2HPR7_9VIBR</name>